<keyword evidence="1" id="KW-0472">Membrane</keyword>
<dbReference type="EMBL" id="ML979138">
    <property type="protein sequence ID" value="KAF1914018.1"/>
    <property type="molecule type" value="Genomic_DNA"/>
</dbReference>
<name>A0A6A5QGS3_AMPQU</name>
<evidence type="ECO:0000256" key="1">
    <source>
        <dbReference type="SAM" id="Phobius"/>
    </source>
</evidence>
<dbReference type="AlphaFoldDB" id="A0A6A5QGS3"/>
<protein>
    <submittedName>
        <fullName evidence="2">Uncharacterized protein</fullName>
    </submittedName>
</protein>
<sequence>MASLRCFHLQTPHPAALAYPSSGGYRQHDTTALFPFLILPSISLPASLFISCPVSAFLVLSHH</sequence>
<evidence type="ECO:0000313" key="3">
    <source>
        <dbReference type="Proteomes" id="UP000800096"/>
    </source>
</evidence>
<evidence type="ECO:0000313" key="2">
    <source>
        <dbReference type="EMBL" id="KAF1914018.1"/>
    </source>
</evidence>
<reference evidence="2" key="1">
    <citation type="journal article" date="2020" name="Stud. Mycol.">
        <title>101 Dothideomycetes genomes: a test case for predicting lifestyles and emergence of pathogens.</title>
        <authorList>
            <person name="Haridas S."/>
            <person name="Albert R."/>
            <person name="Binder M."/>
            <person name="Bloem J."/>
            <person name="Labutti K."/>
            <person name="Salamov A."/>
            <person name="Andreopoulos B."/>
            <person name="Baker S."/>
            <person name="Barry K."/>
            <person name="Bills G."/>
            <person name="Bluhm B."/>
            <person name="Cannon C."/>
            <person name="Castanera R."/>
            <person name="Culley D."/>
            <person name="Daum C."/>
            <person name="Ezra D."/>
            <person name="Gonzalez J."/>
            <person name="Henrissat B."/>
            <person name="Kuo A."/>
            <person name="Liang C."/>
            <person name="Lipzen A."/>
            <person name="Lutzoni F."/>
            <person name="Magnuson J."/>
            <person name="Mondo S."/>
            <person name="Nolan M."/>
            <person name="Ohm R."/>
            <person name="Pangilinan J."/>
            <person name="Park H.-J."/>
            <person name="Ramirez L."/>
            <person name="Alfaro M."/>
            <person name="Sun H."/>
            <person name="Tritt A."/>
            <person name="Yoshinaga Y."/>
            <person name="Zwiers L.-H."/>
            <person name="Turgeon B."/>
            <person name="Goodwin S."/>
            <person name="Spatafora J."/>
            <person name="Crous P."/>
            <person name="Grigoriev I."/>
        </authorList>
    </citation>
    <scope>NUCLEOTIDE SEQUENCE</scope>
    <source>
        <strain evidence="2">HMLAC05119</strain>
    </source>
</reference>
<keyword evidence="3" id="KW-1185">Reference proteome</keyword>
<keyword evidence="1" id="KW-0812">Transmembrane</keyword>
<proteinExistence type="predicted"/>
<organism evidence="2 3">
    <name type="scientific">Ampelomyces quisqualis</name>
    <name type="common">Powdery mildew agent</name>
    <dbReference type="NCBI Taxonomy" id="50730"/>
    <lineage>
        <taxon>Eukaryota</taxon>
        <taxon>Fungi</taxon>
        <taxon>Dikarya</taxon>
        <taxon>Ascomycota</taxon>
        <taxon>Pezizomycotina</taxon>
        <taxon>Dothideomycetes</taxon>
        <taxon>Pleosporomycetidae</taxon>
        <taxon>Pleosporales</taxon>
        <taxon>Pleosporineae</taxon>
        <taxon>Phaeosphaeriaceae</taxon>
        <taxon>Ampelomyces</taxon>
    </lineage>
</organism>
<gene>
    <name evidence="2" type="ORF">BDU57DRAFT_521173</name>
</gene>
<feature type="transmembrane region" description="Helical" evidence="1">
    <location>
        <begin position="32"/>
        <end position="60"/>
    </location>
</feature>
<accession>A0A6A5QGS3</accession>
<dbReference type="Proteomes" id="UP000800096">
    <property type="component" value="Unassembled WGS sequence"/>
</dbReference>
<keyword evidence="1" id="KW-1133">Transmembrane helix</keyword>